<feature type="transmembrane region" description="Helical" evidence="5">
    <location>
        <begin position="334"/>
        <end position="355"/>
    </location>
</feature>
<feature type="transmembrane region" description="Helical" evidence="5">
    <location>
        <begin position="27"/>
        <end position="46"/>
    </location>
</feature>
<evidence type="ECO:0000259" key="6">
    <source>
        <dbReference type="PROSITE" id="PS50850"/>
    </source>
</evidence>
<sequence>MSIPTSITNFDDCPDEDPRNWPLSKKLYIICFTLLSVMNSGVSSSLPSNAVPYIYEDFKIDDQSQSSLPTSVFLLGYVVGPLIWSPLSETIGRRPVLVYTFIVFFLFTIACALAPNWPTLLFFRFVCGCMGASPQTVIGGVYADIFEARARGRVMAFYGAAASFGPILGPILSGFASQHGWRWSFWADLIFAGVAMGGLIFLPETFGPVLLKRRAAKLSKLSGTKVTASLSTIDTDLSAIFLRPLYMLVFEPIILATSIYVAIVYALVFFFFQAYPIIFPETYNFNIQQTSLTLIPLGIGACSTGIVALSWDLKYHSAIFKRKSWAFPYSPETHHLPISCISSILIVISLFWLAWTATPSIHWIVPTLSGLFFGFGYQIIFTSMMTYVTDAYKTYSASAIASSVILRSILGAALPVAAKPMYASLGVGWATSLVGFVSLLCVPIPFVLLWKGSWLREKSTFCQMWSKDEFASQNSSSDGVQVQQQREEC</sequence>
<evidence type="ECO:0000256" key="3">
    <source>
        <dbReference type="ARBA" id="ARBA00022989"/>
    </source>
</evidence>
<dbReference type="SUPFAM" id="SSF103473">
    <property type="entry name" value="MFS general substrate transporter"/>
    <property type="match status" value="1"/>
</dbReference>
<dbReference type="PANTHER" id="PTHR23502">
    <property type="entry name" value="MAJOR FACILITATOR SUPERFAMILY"/>
    <property type="match status" value="1"/>
</dbReference>
<accession>A0ABR4IJF9</accession>
<name>A0ABR4IJF9_9EURO</name>
<keyword evidence="4 5" id="KW-0472">Membrane</keyword>
<keyword evidence="2 5" id="KW-0812">Transmembrane</keyword>
<evidence type="ECO:0000256" key="4">
    <source>
        <dbReference type="ARBA" id="ARBA00023136"/>
    </source>
</evidence>
<feature type="transmembrane region" description="Helical" evidence="5">
    <location>
        <begin position="292"/>
        <end position="313"/>
    </location>
</feature>
<evidence type="ECO:0000256" key="5">
    <source>
        <dbReference type="SAM" id="Phobius"/>
    </source>
</evidence>
<comment type="caution">
    <text evidence="7">The sequence shown here is derived from an EMBL/GenBank/DDBJ whole genome shotgun (WGS) entry which is preliminary data.</text>
</comment>
<feature type="transmembrane region" description="Helical" evidence="5">
    <location>
        <begin position="189"/>
        <end position="211"/>
    </location>
</feature>
<dbReference type="Gene3D" id="1.20.1250.20">
    <property type="entry name" value="MFS general substrate transporter like domains"/>
    <property type="match status" value="1"/>
</dbReference>
<dbReference type="CDD" id="cd17323">
    <property type="entry name" value="MFS_Tpo1_MDR_like"/>
    <property type="match status" value="1"/>
</dbReference>
<dbReference type="Pfam" id="PF07690">
    <property type="entry name" value="MFS_1"/>
    <property type="match status" value="1"/>
</dbReference>
<organism evidence="7 8">
    <name type="scientific">Aspergillus pseudoustus</name>
    <dbReference type="NCBI Taxonomy" id="1810923"/>
    <lineage>
        <taxon>Eukaryota</taxon>
        <taxon>Fungi</taxon>
        <taxon>Dikarya</taxon>
        <taxon>Ascomycota</taxon>
        <taxon>Pezizomycotina</taxon>
        <taxon>Eurotiomycetes</taxon>
        <taxon>Eurotiomycetidae</taxon>
        <taxon>Eurotiales</taxon>
        <taxon>Aspergillaceae</taxon>
        <taxon>Aspergillus</taxon>
        <taxon>Aspergillus subgen. Nidulantes</taxon>
    </lineage>
</organism>
<dbReference type="InterPro" id="IPR020846">
    <property type="entry name" value="MFS_dom"/>
</dbReference>
<gene>
    <name evidence="7" type="ORF">BJY01DRAFT_241048</name>
</gene>
<feature type="transmembrane region" description="Helical" evidence="5">
    <location>
        <begin position="96"/>
        <end position="115"/>
    </location>
</feature>
<dbReference type="PANTHER" id="PTHR23502:SF74">
    <property type="entry name" value="MAJOR FACILITATOR SUPERFAMILY (MFS) PROFILE DOMAIN-CONTAINING PROTEIN"/>
    <property type="match status" value="1"/>
</dbReference>
<feature type="transmembrane region" description="Helical" evidence="5">
    <location>
        <begin position="245"/>
        <end position="272"/>
    </location>
</feature>
<dbReference type="PROSITE" id="PS50850">
    <property type="entry name" value="MFS"/>
    <property type="match status" value="1"/>
</dbReference>
<feature type="transmembrane region" description="Helical" evidence="5">
    <location>
        <begin position="394"/>
        <end position="417"/>
    </location>
</feature>
<feature type="domain" description="Major facilitator superfamily (MFS) profile" evidence="6">
    <location>
        <begin position="29"/>
        <end position="453"/>
    </location>
</feature>
<comment type="subcellular location">
    <subcellularLocation>
        <location evidence="1">Membrane</location>
        <topology evidence="1">Multi-pass membrane protein</topology>
    </subcellularLocation>
</comment>
<evidence type="ECO:0000256" key="2">
    <source>
        <dbReference type="ARBA" id="ARBA00022692"/>
    </source>
</evidence>
<keyword evidence="8" id="KW-1185">Reference proteome</keyword>
<evidence type="ECO:0000313" key="8">
    <source>
        <dbReference type="Proteomes" id="UP001610446"/>
    </source>
</evidence>
<dbReference type="EMBL" id="JBFXLU010000382">
    <property type="protein sequence ID" value="KAL2827886.1"/>
    <property type="molecule type" value="Genomic_DNA"/>
</dbReference>
<feature type="transmembrane region" description="Helical" evidence="5">
    <location>
        <begin position="66"/>
        <end position="84"/>
    </location>
</feature>
<protein>
    <submittedName>
        <fullName evidence="7">Major facilitator superfamily domain-containing protein</fullName>
    </submittedName>
</protein>
<dbReference type="InterPro" id="IPR011701">
    <property type="entry name" value="MFS"/>
</dbReference>
<dbReference type="InterPro" id="IPR036259">
    <property type="entry name" value="MFS_trans_sf"/>
</dbReference>
<feature type="transmembrane region" description="Helical" evidence="5">
    <location>
        <begin position="361"/>
        <end position="382"/>
    </location>
</feature>
<dbReference type="Proteomes" id="UP001610446">
    <property type="component" value="Unassembled WGS sequence"/>
</dbReference>
<feature type="transmembrane region" description="Helical" evidence="5">
    <location>
        <begin position="429"/>
        <end position="450"/>
    </location>
</feature>
<keyword evidence="3 5" id="KW-1133">Transmembrane helix</keyword>
<evidence type="ECO:0000313" key="7">
    <source>
        <dbReference type="EMBL" id="KAL2827886.1"/>
    </source>
</evidence>
<proteinExistence type="predicted"/>
<reference evidence="7 8" key="1">
    <citation type="submission" date="2024-07" db="EMBL/GenBank/DDBJ databases">
        <title>Section-level genome sequencing and comparative genomics of Aspergillus sections Usti and Cavernicolus.</title>
        <authorList>
            <consortium name="Lawrence Berkeley National Laboratory"/>
            <person name="Nybo J.L."/>
            <person name="Vesth T.C."/>
            <person name="Theobald S."/>
            <person name="Frisvad J.C."/>
            <person name="Larsen T.O."/>
            <person name="Kjaerboelling I."/>
            <person name="Rothschild-Mancinelli K."/>
            <person name="Lyhne E.K."/>
            <person name="Kogle M.E."/>
            <person name="Barry K."/>
            <person name="Clum A."/>
            <person name="Na H."/>
            <person name="Ledsgaard L."/>
            <person name="Lin J."/>
            <person name="Lipzen A."/>
            <person name="Kuo A."/>
            <person name="Riley R."/>
            <person name="Mondo S."/>
            <person name="Labutti K."/>
            <person name="Haridas S."/>
            <person name="Pangalinan J."/>
            <person name="Salamov A.A."/>
            <person name="Simmons B.A."/>
            <person name="Magnuson J.K."/>
            <person name="Chen J."/>
            <person name="Drula E."/>
            <person name="Henrissat B."/>
            <person name="Wiebenga A."/>
            <person name="Lubbers R.J."/>
            <person name="Gomes A.C."/>
            <person name="Makela M.R."/>
            <person name="Stajich J."/>
            <person name="Grigoriev I.V."/>
            <person name="Mortensen U.H."/>
            <person name="De Vries R.P."/>
            <person name="Baker S.E."/>
            <person name="Andersen M.R."/>
        </authorList>
    </citation>
    <scope>NUCLEOTIDE SEQUENCE [LARGE SCALE GENOMIC DNA]</scope>
    <source>
        <strain evidence="7 8">CBS 123904</strain>
    </source>
</reference>
<evidence type="ECO:0000256" key="1">
    <source>
        <dbReference type="ARBA" id="ARBA00004141"/>
    </source>
</evidence>
<feature type="transmembrane region" description="Helical" evidence="5">
    <location>
        <begin position="121"/>
        <end position="143"/>
    </location>
</feature>
<feature type="transmembrane region" description="Helical" evidence="5">
    <location>
        <begin position="155"/>
        <end position="177"/>
    </location>
</feature>